<sequence>MPANKFTPVTPPSEEAAPPAAAPDLSVSLGRLKLPNPILTASGTFGYAREMERILDLRRLGGILPKTVTQTPRAGNAPWRTVETSAGLLNSIGLDNDGIDAFIEHHLPYLRDCGTAVIVSIAGRSQDEFVAMASRLGELPGVAAVELNISCPNVSGGVDFGADPDRCGSLVAAVRAECAAPFLAKLTPNVNRIADIALAAEQGGADAISAINTLLGMAVDWRRKRPLLGNGMGGLSGPAIKPVALRCVYQIAQAVKIPIVGIGGIATIDDVMEFIVAGASAVQIGTANYYDPTVSMKLLDALPGALAEAGVTRLADLVGTLDF</sequence>
<organism evidence="12 13">
    <name type="scientific">Lignipirellula cremea</name>
    <dbReference type="NCBI Taxonomy" id="2528010"/>
    <lineage>
        <taxon>Bacteria</taxon>
        <taxon>Pseudomonadati</taxon>
        <taxon>Planctomycetota</taxon>
        <taxon>Planctomycetia</taxon>
        <taxon>Pirellulales</taxon>
        <taxon>Pirellulaceae</taxon>
        <taxon>Lignipirellula</taxon>
    </lineage>
</organism>
<evidence type="ECO:0000256" key="10">
    <source>
        <dbReference type="SAM" id="MobiDB-lite"/>
    </source>
</evidence>
<dbReference type="HAMAP" id="MF_00224">
    <property type="entry name" value="DHO_dh_type1"/>
    <property type="match status" value="1"/>
</dbReference>
<dbReference type="PROSITE" id="PS00912">
    <property type="entry name" value="DHODEHASE_2"/>
    <property type="match status" value="1"/>
</dbReference>
<dbReference type="NCBIfam" id="TIGR01037">
    <property type="entry name" value="pyrD_sub1_fam"/>
    <property type="match status" value="1"/>
</dbReference>
<evidence type="ECO:0000256" key="1">
    <source>
        <dbReference type="ARBA" id="ARBA00004496"/>
    </source>
</evidence>
<dbReference type="Proteomes" id="UP000317648">
    <property type="component" value="Chromosome"/>
</dbReference>
<dbReference type="GO" id="GO:0004152">
    <property type="term" value="F:dihydroorotate dehydrogenase activity"/>
    <property type="evidence" value="ECO:0007669"/>
    <property type="project" value="UniProtKB-UniRule"/>
</dbReference>
<dbReference type="FunFam" id="3.20.20.70:FF:000027">
    <property type="entry name" value="Dihydropyrimidine dehydrogenase [NADP(+)]"/>
    <property type="match status" value="1"/>
</dbReference>
<comment type="function">
    <text evidence="9">Catalyzes the conversion of dihydroorotate to orotate.</text>
</comment>
<feature type="binding site" evidence="9">
    <location>
        <position position="211"/>
    </location>
    <ligand>
        <name>FMN</name>
        <dbReference type="ChEBI" id="CHEBI:58210"/>
    </ligand>
</feature>
<dbReference type="GO" id="GO:0006207">
    <property type="term" value="P:'de novo' pyrimidine nucleobase biosynthetic process"/>
    <property type="evidence" value="ECO:0007669"/>
    <property type="project" value="InterPro"/>
</dbReference>
<evidence type="ECO:0000313" key="13">
    <source>
        <dbReference type="Proteomes" id="UP000317648"/>
    </source>
</evidence>
<dbReference type="NCBIfam" id="NF005574">
    <property type="entry name" value="PRK07259.1"/>
    <property type="match status" value="1"/>
</dbReference>
<dbReference type="OrthoDB" id="9794954at2"/>
<feature type="binding site" evidence="9">
    <location>
        <position position="185"/>
    </location>
    <ligand>
        <name>FMN</name>
        <dbReference type="ChEBI" id="CHEBI:58210"/>
    </ligand>
</feature>
<evidence type="ECO:0000256" key="4">
    <source>
        <dbReference type="ARBA" id="ARBA00022490"/>
    </source>
</evidence>
<dbReference type="PANTHER" id="PTHR48109">
    <property type="entry name" value="DIHYDROOROTATE DEHYDROGENASE (QUINONE), MITOCHONDRIAL-RELATED"/>
    <property type="match status" value="1"/>
</dbReference>
<feature type="binding site" evidence="9">
    <location>
        <begin position="66"/>
        <end position="67"/>
    </location>
    <ligand>
        <name>FMN</name>
        <dbReference type="ChEBI" id="CHEBI:58210"/>
    </ligand>
</feature>
<feature type="active site" description="Nucleophile" evidence="9">
    <location>
        <position position="151"/>
    </location>
</feature>
<feature type="binding site" evidence="9">
    <location>
        <begin position="90"/>
        <end position="94"/>
    </location>
    <ligand>
        <name>substrate</name>
    </ligand>
</feature>
<dbReference type="SUPFAM" id="SSF51395">
    <property type="entry name" value="FMN-linked oxidoreductases"/>
    <property type="match status" value="1"/>
</dbReference>
<comment type="cofactor">
    <cofactor evidence="9">
        <name>FMN</name>
        <dbReference type="ChEBI" id="CHEBI:58210"/>
    </cofactor>
    <text evidence="9">Binds 1 FMN per subunit.</text>
</comment>
<evidence type="ECO:0000313" key="12">
    <source>
        <dbReference type="EMBL" id="QDU93535.1"/>
    </source>
</evidence>
<dbReference type="RefSeq" id="WP_145050421.1">
    <property type="nucleotide sequence ID" value="NZ_CP036433.1"/>
</dbReference>
<evidence type="ECO:0000256" key="6">
    <source>
        <dbReference type="ARBA" id="ARBA00022643"/>
    </source>
</evidence>
<evidence type="ECO:0000256" key="9">
    <source>
        <dbReference type="HAMAP-Rule" id="MF_00224"/>
    </source>
</evidence>
<dbReference type="Pfam" id="PF01180">
    <property type="entry name" value="DHO_dh"/>
    <property type="match status" value="1"/>
</dbReference>
<evidence type="ECO:0000256" key="7">
    <source>
        <dbReference type="ARBA" id="ARBA00022975"/>
    </source>
</evidence>
<dbReference type="InterPro" id="IPR033888">
    <property type="entry name" value="DHOD_1B"/>
</dbReference>
<feature type="binding site" evidence="9">
    <location>
        <position position="42"/>
    </location>
    <ligand>
        <name>FMN</name>
        <dbReference type="ChEBI" id="CHEBI:58210"/>
    </ligand>
</feature>
<dbReference type="UniPathway" id="UPA00070"/>
<keyword evidence="4 9" id="KW-0963">Cytoplasm</keyword>
<comment type="caution">
    <text evidence="9">Lacks conserved residue(s) required for the propagation of feature annotation.</text>
</comment>
<dbReference type="EMBL" id="CP036433">
    <property type="protein sequence ID" value="QDU93535.1"/>
    <property type="molecule type" value="Genomic_DNA"/>
</dbReference>
<reference evidence="12 13" key="1">
    <citation type="submission" date="2019-02" db="EMBL/GenBank/DDBJ databases">
        <title>Deep-cultivation of Planctomycetes and their phenomic and genomic characterization uncovers novel biology.</title>
        <authorList>
            <person name="Wiegand S."/>
            <person name="Jogler M."/>
            <person name="Boedeker C."/>
            <person name="Pinto D."/>
            <person name="Vollmers J."/>
            <person name="Rivas-Marin E."/>
            <person name="Kohn T."/>
            <person name="Peeters S.H."/>
            <person name="Heuer A."/>
            <person name="Rast P."/>
            <person name="Oberbeckmann S."/>
            <person name="Bunk B."/>
            <person name="Jeske O."/>
            <person name="Meyerdierks A."/>
            <person name="Storesund J.E."/>
            <person name="Kallscheuer N."/>
            <person name="Luecker S."/>
            <person name="Lage O.M."/>
            <person name="Pohl T."/>
            <person name="Merkel B.J."/>
            <person name="Hornburger P."/>
            <person name="Mueller R.-W."/>
            <person name="Bruemmer F."/>
            <person name="Labrenz M."/>
            <person name="Spormann A.M."/>
            <person name="Op den Camp H."/>
            <person name="Overmann J."/>
            <person name="Amann R."/>
            <person name="Jetten M.S.M."/>
            <person name="Mascher T."/>
            <person name="Medema M.H."/>
            <person name="Devos D.P."/>
            <person name="Kaster A.-K."/>
            <person name="Ovreas L."/>
            <person name="Rohde M."/>
            <person name="Galperin M.Y."/>
            <person name="Jogler C."/>
        </authorList>
    </citation>
    <scope>NUCLEOTIDE SEQUENCE [LARGE SCALE GENOMIC DNA]</scope>
    <source>
        <strain evidence="12 13">Pla85_3_4</strain>
    </source>
</reference>
<keyword evidence="6 9" id="KW-0288">FMN</keyword>
<dbReference type="InterPro" id="IPR013785">
    <property type="entry name" value="Aldolase_TIM"/>
</dbReference>
<feature type="domain" description="Dihydroorotate dehydrogenase catalytic" evidence="11">
    <location>
        <begin position="25"/>
        <end position="303"/>
    </location>
</feature>
<keyword evidence="7 9" id="KW-0665">Pyrimidine biosynthesis</keyword>
<dbReference type="PANTHER" id="PTHR48109:SF1">
    <property type="entry name" value="DIHYDROOROTATE DEHYDROGENASE (FUMARATE)"/>
    <property type="match status" value="1"/>
</dbReference>
<feature type="binding site" evidence="9">
    <location>
        <position position="148"/>
    </location>
    <ligand>
        <name>FMN</name>
        <dbReference type="ChEBI" id="CHEBI:58210"/>
    </ligand>
</feature>
<protein>
    <recommendedName>
        <fullName evidence="9">Dihydroorotate dehydrogenase</fullName>
        <shortName evidence="9">DHOD</shortName>
        <shortName evidence="9">DHODase</shortName>
        <shortName evidence="9">DHOdehase</shortName>
        <ecNumber evidence="9">1.3.-.-</ecNumber>
    </recommendedName>
</protein>
<feature type="compositionally biased region" description="Low complexity" evidence="10">
    <location>
        <begin position="12"/>
        <end position="21"/>
    </location>
</feature>
<evidence type="ECO:0000256" key="2">
    <source>
        <dbReference type="ARBA" id="ARBA00004725"/>
    </source>
</evidence>
<dbReference type="InterPro" id="IPR005720">
    <property type="entry name" value="Dihydroorotate_DH_cat"/>
</dbReference>
<keyword evidence="8 9" id="KW-0560">Oxidoreductase</keyword>
<dbReference type="Gene3D" id="3.20.20.70">
    <property type="entry name" value="Aldolase class I"/>
    <property type="match status" value="1"/>
</dbReference>
<feature type="region of interest" description="Disordered" evidence="10">
    <location>
        <begin position="1"/>
        <end position="21"/>
    </location>
</feature>
<dbReference type="InterPro" id="IPR012135">
    <property type="entry name" value="Dihydroorotate_DH_1_2"/>
</dbReference>
<feature type="binding site" evidence="9">
    <location>
        <position position="66"/>
    </location>
    <ligand>
        <name>substrate</name>
    </ligand>
</feature>
<feature type="binding site" evidence="9">
    <location>
        <position position="237"/>
    </location>
    <ligand>
        <name>FMN</name>
        <dbReference type="ChEBI" id="CHEBI:58210"/>
    </ligand>
</feature>
<feature type="binding site" evidence="9">
    <location>
        <begin position="285"/>
        <end position="286"/>
    </location>
    <ligand>
        <name>FMN</name>
        <dbReference type="ChEBI" id="CHEBI:58210"/>
    </ligand>
</feature>
<dbReference type="PIRSF" id="PIRSF000164">
    <property type="entry name" value="DHO_oxidase"/>
    <property type="match status" value="1"/>
</dbReference>
<dbReference type="InterPro" id="IPR050074">
    <property type="entry name" value="DHO_dehydrogenase"/>
</dbReference>
<accession>A0A518DNX1</accession>
<name>A0A518DNX1_9BACT</name>
<gene>
    <name evidence="12" type="primary">pyrD_1</name>
    <name evidence="9" type="synonym">pyrD</name>
    <name evidence="12" type="ORF">Pla8534_13150</name>
</gene>
<dbReference type="KEGG" id="lcre:Pla8534_13150"/>
<proteinExistence type="inferred from homology"/>
<dbReference type="InterPro" id="IPR001295">
    <property type="entry name" value="Dihydroorotate_DH_CS"/>
</dbReference>
<dbReference type="EC" id="1.3.-.-" evidence="9"/>
<evidence type="ECO:0000256" key="3">
    <source>
        <dbReference type="ARBA" id="ARBA00008008"/>
    </source>
</evidence>
<comment type="pathway">
    <text evidence="2 9">Pyrimidine metabolism; UMP biosynthesis via de novo pathway.</text>
</comment>
<evidence type="ECO:0000256" key="5">
    <source>
        <dbReference type="ARBA" id="ARBA00022630"/>
    </source>
</evidence>
<feature type="binding site" evidence="9">
    <location>
        <begin position="212"/>
        <end position="213"/>
    </location>
    <ligand>
        <name>substrate</name>
    </ligand>
</feature>
<keyword evidence="5 9" id="KW-0285">Flavoprotein</keyword>
<dbReference type="GO" id="GO:0005737">
    <property type="term" value="C:cytoplasm"/>
    <property type="evidence" value="ECO:0007669"/>
    <property type="project" value="UniProtKB-SubCell"/>
</dbReference>
<dbReference type="AlphaFoldDB" id="A0A518DNX1"/>
<comment type="catalytic activity">
    <reaction evidence="9">
        <text>(S)-dihydroorotate + A = orotate + AH2</text>
        <dbReference type="Rhea" id="RHEA:18073"/>
        <dbReference type="ChEBI" id="CHEBI:13193"/>
        <dbReference type="ChEBI" id="CHEBI:17499"/>
        <dbReference type="ChEBI" id="CHEBI:30839"/>
        <dbReference type="ChEBI" id="CHEBI:30864"/>
    </reaction>
</comment>
<dbReference type="InterPro" id="IPR049622">
    <property type="entry name" value="Dihydroorotate_DH_I"/>
</dbReference>
<feature type="binding site" evidence="9">
    <location>
        <begin position="263"/>
        <end position="264"/>
    </location>
    <ligand>
        <name>FMN</name>
        <dbReference type="ChEBI" id="CHEBI:58210"/>
    </ligand>
</feature>
<feature type="binding site" evidence="9">
    <location>
        <position position="148"/>
    </location>
    <ligand>
        <name>substrate</name>
    </ligand>
</feature>
<dbReference type="InterPro" id="IPR024920">
    <property type="entry name" value="Dihydroorotate_DH_1"/>
</dbReference>
<comment type="similarity">
    <text evidence="3 9">Belongs to the dihydroorotate dehydrogenase family. Type 1 subfamily.</text>
</comment>
<dbReference type="GO" id="GO:0044205">
    <property type="term" value="P:'de novo' UMP biosynthetic process"/>
    <property type="evidence" value="ECO:0007669"/>
    <property type="project" value="UniProtKB-UniRule"/>
</dbReference>
<evidence type="ECO:0000256" key="8">
    <source>
        <dbReference type="ARBA" id="ARBA00023002"/>
    </source>
</evidence>
<evidence type="ECO:0000259" key="11">
    <source>
        <dbReference type="Pfam" id="PF01180"/>
    </source>
</evidence>
<keyword evidence="13" id="KW-1185">Reference proteome</keyword>
<dbReference type="CDD" id="cd04740">
    <property type="entry name" value="DHOD_1B_like"/>
    <property type="match status" value="1"/>
</dbReference>
<comment type="subcellular location">
    <subcellularLocation>
        <location evidence="1 9">Cytoplasm</location>
    </subcellularLocation>
</comment>